<gene>
    <name evidence="8" type="ORF">ABL78_7216</name>
</gene>
<feature type="transmembrane region" description="Helical" evidence="7">
    <location>
        <begin position="444"/>
        <end position="466"/>
    </location>
</feature>
<keyword evidence="5 7" id="KW-1133">Transmembrane helix</keyword>
<protein>
    <recommendedName>
        <fullName evidence="7">Transmembrane 9 superfamily member</fullName>
    </recommendedName>
</protein>
<comment type="similarity">
    <text evidence="2 7">Belongs to the nonaspanin (TM9SF) (TC 9.A.2) family.</text>
</comment>
<comment type="subcellular location">
    <subcellularLocation>
        <location evidence="1">Membrane</location>
        <topology evidence="1">Multi-pass membrane protein</topology>
    </subcellularLocation>
</comment>
<feature type="chain" id="PRO_5007355448" description="Transmembrane 9 superfamily member" evidence="7">
    <location>
        <begin position="30"/>
        <end position="634"/>
    </location>
</feature>
<evidence type="ECO:0000256" key="5">
    <source>
        <dbReference type="ARBA" id="ARBA00022989"/>
    </source>
</evidence>
<dbReference type="EMBL" id="LJSK01000330">
    <property type="protein sequence ID" value="KPI83743.1"/>
    <property type="molecule type" value="Genomic_DNA"/>
</dbReference>
<evidence type="ECO:0000256" key="6">
    <source>
        <dbReference type="ARBA" id="ARBA00023136"/>
    </source>
</evidence>
<dbReference type="InterPro" id="IPR004240">
    <property type="entry name" value="EMP70"/>
</dbReference>
<dbReference type="GO" id="GO:0072657">
    <property type="term" value="P:protein localization to membrane"/>
    <property type="evidence" value="ECO:0007669"/>
    <property type="project" value="TreeGrafter"/>
</dbReference>
<dbReference type="PANTHER" id="PTHR10766:SF178">
    <property type="entry name" value="TRANSMEMBRANE 9 SUPERFAMILY MEMBER"/>
    <property type="match status" value="1"/>
</dbReference>
<proteinExistence type="inferred from homology"/>
<keyword evidence="4 7" id="KW-0732">Signal</keyword>
<feature type="transmembrane region" description="Helical" evidence="7">
    <location>
        <begin position="370"/>
        <end position="398"/>
    </location>
</feature>
<sequence length="634" mass="69577">MTWSTSIAVRVACGLIAVLLCCAAAGTNAFSLGFMRNLGLVYEKNSNIPILASPATSKSKIVPLLWEDIFPCGKSLSKTSVPLYRNIGQVLTGDMLVDSGMNVTAKKDSICTVVCSTNMTTVEAMRLENLIFSRYRAQLFLDGLPVMDKSHLSAVAPRSHTGLPLGYPSLDGPNPITLVFNHFNFFVHYYASDLDEDTIHILNFDVRPISIVTGPHLPGAECVVSEKVDAQTVAAAVTDGITFSYSVRWIKSSKPFTTLWGAYTASDAHEAKVHLCSILSIFSLVLLQSVLLWYLFLRAVRRDISSYNEEDLLGNREDSGWKLVCGDVFRPPRGAGMLSVLVGNGAQLFCTTLTSLILSVMGMVSPRSRGMLITLFIGLFVLFASVNGLVTAVLIKFFRRRSWKAITLTALTLPGFLFTVYLVLNFIRLGYHASSTLPFTSLLYLLSLWLLVSAPLCFAGAVAGFSKTIIIPVKENSIPRTIPPQPWYMKGILSYVALGLVPFAASYVELRAIFGSMWLGAGYHMFGFLAAAFALIAAIVAQISIFSTYFQLSLLNYHWAWRSFFVSASYGVSLMAYCIFYYVFISMVKGFWGAALYFGYLSLVCVLVSLMFGAVGFVASLVFVRIIYSSVKAD</sequence>
<feature type="transmembrane region" description="Helical" evidence="7">
    <location>
        <begin position="405"/>
        <end position="424"/>
    </location>
</feature>
<dbReference type="AlphaFoldDB" id="A0A0N1I2B1"/>
<evidence type="ECO:0000256" key="7">
    <source>
        <dbReference type="RuleBase" id="RU363079"/>
    </source>
</evidence>
<organism evidence="8 9">
    <name type="scientific">Leptomonas seymouri</name>
    <dbReference type="NCBI Taxonomy" id="5684"/>
    <lineage>
        <taxon>Eukaryota</taxon>
        <taxon>Discoba</taxon>
        <taxon>Euglenozoa</taxon>
        <taxon>Kinetoplastea</taxon>
        <taxon>Metakinetoplastina</taxon>
        <taxon>Trypanosomatida</taxon>
        <taxon>Trypanosomatidae</taxon>
        <taxon>Leishmaniinae</taxon>
        <taxon>Leptomonas</taxon>
    </lineage>
</organism>
<evidence type="ECO:0000256" key="1">
    <source>
        <dbReference type="ARBA" id="ARBA00004141"/>
    </source>
</evidence>
<evidence type="ECO:0000256" key="3">
    <source>
        <dbReference type="ARBA" id="ARBA00022692"/>
    </source>
</evidence>
<keyword evidence="3 7" id="KW-0812">Transmembrane</keyword>
<feature type="transmembrane region" description="Helical" evidence="7">
    <location>
        <begin position="597"/>
        <end position="628"/>
    </location>
</feature>
<accession>A0A0N1I2B1</accession>
<dbReference type="Proteomes" id="UP000038009">
    <property type="component" value="Unassembled WGS sequence"/>
</dbReference>
<dbReference type="PANTHER" id="PTHR10766">
    <property type="entry name" value="TRANSMEMBRANE 9 SUPERFAMILY PROTEIN"/>
    <property type="match status" value="1"/>
</dbReference>
<dbReference type="GO" id="GO:0016020">
    <property type="term" value="C:membrane"/>
    <property type="evidence" value="ECO:0007669"/>
    <property type="project" value="UniProtKB-SubCell"/>
</dbReference>
<evidence type="ECO:0000256" key="2">
    <source>
        <dbReference type="ARBA" id="ARBA00005227"/>
    </source>
</evidence>
<feature type="transmembrane region" description="Helical" evidence="7">
    <location>
        <begin position="487"/>
        <end position="508"/>
    </location>
</feature>
<feature type="transmembrane region" description="Helical" evidence="7">
    <location>
        <begin position="340"/>
        <end position="364"/>
    </location>
</feature>
<feature type="transmembrane region" description="Helical" evidence="7">
    <location>
        <begin position="528"/>
        <end position="552"/>
    </location>
</feature>
<keyword evidence="9" id="KW-1185">Reference proteome</keyword>
<evidence type="ECO:0000313" key="9">
    <source>
        <dbReference type="Proteomes" id="UP000038009"/>
    </source>
</evidence>
<feature type="signal peptide" evidence="7">
    <location>
        <begin position="1"/>
        <end position="29"/>
    </location>
</feature>
<name>A0A0N1I2B1_LEPSE</name>
<dbReference type="VEuPathDB" id="TriTrypDB:Lsey_0330_0050"/>
<keyword evidence="6 7" id="KW-0472">Membrane</keyword>
<dbReference type="Pfam" id="PF02990">
    <property type="entry name" value="EMP70"/>
    <property type="match status" value="1"/>
</dbReference>
<feature type="transmembrane region" description="Helical" evidence="7">
    <location>
        <begin position="564"/>
        <end position="585"/>
    </location>
</feature>
<dbReference type="OrthoDB" id="1666796at2759"/>
<feature type="transmembrane region" description="Helical" evidence="7">
    <location>
        <begin position="278"/>
        <end position="297"/>
    </location>
</feature>
<dbReference type="OMA" id="LNYHWWW"/>
<comment type="caution">
    <text evidence="8">The sequence shown here is derived from an EMBL/GenBank/DDBJ whole genome shotgun (WGS) entry which is preliminary data.</text>
</comment>
<evidence type="ECO:0000256" key="4">
    <source>
        <dbReference type="ARBA" id="ARBA00022729"/>
    </source>
</evidence>
<evidence type="ECO:0000313" key="8">
    <source>
        <dbReference type="EMBL" id="KPI83743.1"/>
    </source>
</evidence>
<reference evidence="8 9" key="1">
    <citation type="journal article" date="2015" name="PLoS Pathog.">
        <title>Leptomonas seymouri: Adaptations to the Dixenous Life Cycle Analyzed by Genome Sequencing, Transcriptome Profiling and Co-infection with Leishmania donovani.</title>
        <authorList>
            <person name="Kraeva N."/>
            <person name="Butenko A."/>
            <person name="Hlavacova J."/>
            <person name="Kostygov A."/>
            <person name="Myskova J."/>
            <person name="Grybchuk D."/>
            <person name="Lestinova T."/>
            <person name="Votypka J."/>
            <person name="Volf P."/>
            <person name="Opperdoes F."/>
            <person name="Flegontov P."/>
            <person name="Lukes J."/>
            <person name="Yurchenko V."/>
        </authorList>
    </citation>
    <scope>NUCLEOTIDE SEQUENCE [LARGE SCALE GENOMIC DNA]</scope>
    <source>
        <strain evidence="8 9">ATCC 30220</strain>
    </source>
</reference>